<dbReference type="Proteomes" id="UP000334990">
    <property type="component" value="Unassembled WGS sequence"/>
</dbReference>
<sequence>MNLGLPEKLAALCRELDDPAFVEQASAVGGAELLDRLRAGRSPHPERELDELNRLFEAADGLGFYPAAQRGYGPLPGARGAAGAARWWNCPDGRCSGHGLVWRGQPTPVCEITGAELVARPLTP</sequence>
<name>A0A5M3WGV7_9ACTN</name>
<proteinExistence type="predicted"/>
<evidence type="ECO:0000313" key="2">
    <source>
        <dbReference type="Proteomes" id="UP000334990"/>
    </source>
</evidence>
<gene>
    <name evidence="1" type="ORF">Acor_84100</name>
</gene>
<comment type="caution">
    <text evidence="1">The sequence shown here is derived from an EMBL/GenBank/DDBJ whole genome shotgun (WGS) entry which is preliminary data.</text>
</comment>
<reference evidence="1 2" key="1">
    <citation type="submission" date="2019-10" db="EMBL/GenBank/DDBJ databases">
        <title>Whole genome shotgun sequence of Acrocarpospora corrugata NBRC 13972.</title>
        <authorList>
            <person name="Ichikawa N."/>
            <person name="Kimura A."/>
            <person name="Kitahashi Y."/>
            <person name="Komaki H."/>
            <person name="Oguchi A."/>
        </authorList>
    </citation>
    <scope>NUCLEOTIDE SEQUENCE [LARGE SCALE GENOMIC DNA]</scope>
    <source>
        <strain evidence="1 2">NBRC 13972</strain>
    </source>
</reference>
<organism evidence="1 2">
    <name type="scientific">Acrocarpospora corrugata</name>
    <dbReference type="NCBI Taxonomy" id="35763"/>
    <lineage>
        <taxon>Bacteria</taxon>
        <taxon>Bacillati</taxon>
        <taxon>Actinomycetota</taxon>
        <taxon>Actinomycetes</taxon>
        <taxon>Streptosporangiales</taxon>
        <taxon>Streptosporangiaceae</taxon>
        <taxon>Acrocarpospora</taxon>
    </lineage>
</organism>
<dbReference type="EMBL" id="BLAD01000152">
    <property type="protein sequence ID" value="GES06341.1"/>
    <property type="molecule type" value="Genomic_DNA"/>
</dbReference>
<evidence type="ECO:0000313" key="1">
    <source>
        <dbReference type="EMBL" id="GES06341.1"/>
    </source>
</evidence>
<accession>A0A5M3WGV7</accession>
<keyword evidence="2" id="KW-1185">Reference proteome</keyword>
<protein>
    <submittedName>
        <fullName evidence="1">Uncharacterized protein</fullName>
    </submittedName>
</protein>
<dbReference type="OrthoDB" id="3534944at2"/>
<dbReference type="RefSeq" id="WP_155342252.1">
    <property type="nucleotide sequence ID" value="NZ_BAAABN010000072.1"/>
</dbReference>
<dbReference type="AlphaFoldDB" id="A0A5M3WGV7"/>